<name>A0AA43ZDU6_9HYPH</name>
<evidence type="ECO:0000313" key="1">
    <source>
        <dbReference type="EMBL" id="NHT76003.1"/>
    </source>
</evidence>
<organism evidence="1 2">
    <name type="scientific">Ferranicluibacter rubi</name>
    <dbReference type="NCBI Taxonomy" id="2715133"/>
    <lineage>
        <taxon>Bacteria</taxon>
        <taxon>Pseudomonadati</taxon>
        <taxon>Pseudomonadota</taxon>
        <taxon>Alphaproteobacteria</taxon>
        <taxon>Hyphomicrobiales</taxon>
        <taxon>Rhizobiaceae</taxon>
        <taxon>Ferranicluibacter</taxon>
    </lineage>
</organism>
<protein>
    <submittedName>
        <fullName evidence="1">Uncharacterized protein</fullName>
    </submittedName>
</protein>
<gene>
    <name evidence="1" type="ORF">G8E10_09680</name>
</gene>
<reference evidence="1" key="1">
    <citation type="submission" date="2020-03" db="EMBL/GenBank/DDBJ databases">
        <title>Ferranicluibacter endophyticum gen. nov., sp. nov., a new genus isolated from Rubus ulmifolius Schott. stem.</title>
        <authorList>
            <person name="Roca-Couso R."/>
            <person name="Flores-Felix J.D."/>
            <person name="Igual J.M."/>
            <person name="Rivas R."/>
        </authorList>
    </citation>
    <scope>NUCLEOTIDE SEQUENCE</scope>
    <source>
        <strain evidence="1">CRRU44</strain>
    </source>
</reference>
<comment type="caution">
    <text evidence="1">The sequence shown here is derived from an EMBL/GenBank/DDBJ whole genome shotgun (WGS) entry which is preliminary data.</text>
</comment>
<sequence length="290" mass="33968">MHIGEITAANVNEARIVAFITFAFRRNRLQYLFEVLKALGEYKVAELEAVVITDSESPDDHAEIYRLCRHVFGRGKTLRVLREETKDNPFELTWSHKPHLKEAYLDNKRGFTHFIYLEDDMRLTFSNFCYFVHYENDLSEHGLIPSFMRYEYNHTVNDICLSDHQGPVDLSNRPFVTVDNLKFICTDYPYIAFFIMTRRHMGEYIESNSFDMERSTQTHPWWIAERAAMGLTWENVPSGFTSRYAIAIQDGKPLPECYVHHTPNNYTNDYGEQRKSLAKLSPDQALLNRG</sequence>
<evidence type="ECO:0000313" key="2">
    <source>
        <dbReference type="Proteomes" id="UP001155840"/>
    </source>
</evidence>
<dbReference type="Proteomes" id="UP001155840">
    <property type="component" value="Unassembled WGS sequence"/>
</dbReference>
<dbReference type="RefSeq" id="WP_167128341.1">
    <property type="nucleotide sequence ID" value="NZ_JAANCM010000004.1"/>
</dbReference>
<dbReference type="AlphaFoldDB" id="A0AA43ZDU6"/>
<dbReference type="EMBL" id="JAANCM010000004">
    <property type="protein sequence ID" value="NHT76003.1"/>
    <property type="molecule type" value="Genomic_DNA"/>
</dbReference>
<accession>A0AA43ZDU6</accession>
<proteinExistence type="predicted"/>
<keyword evidence="2" id="KW-1185">Reference proteome</keyword>